<dbReference type="RefSeq" id="WP_157478649.1">
    <property type="nucleotide sequence ID" value="NZ_CP046566.1"/>
</dbReference>
<evidence type="ECO:0000259" key="3">
    <source>
        <dbReference type="Pfam" id="PF06580"/>
    </source>
</evidence>
<dbReference type="Pfam" id="PF06580">
    <property type="entry name" value="His_kinase"/>
    <property type="match status" value="1"/>
</dbReference>
<feature type="domain" description="Signal transduction histidine kinase internal region" evidence="3">
    <location>
        <begin position="312"/>
        <end position="389"/>
    </location>
</feature>
<dbReference type="Proteomes" id="UP000426027">
    <property type="component" value="Chromosome"/>
</dbReference>
<dbReference type="InterPro" id="IPR010559">
    <property type="entry name" value="Sig_transdc_His_kin_internal"/>
</dbReference>
<feature type="chain" id="PRO_5026224069" description="Signal transduction histidine kinase internal region domain-containing protein" evidence="2">
    <location>
        <begin position="24"/>
        <end position="446"/>
    </location>
</feature>
<accession>A0A6I6GMY1</accession>
<evidence type="ECO:0000256" key="1">
    <source>
        <dbReference type="SAM" id="Phobius"/>
    </source>
</evidence>
<keyword evidence="1" id="KW-0812">Transmembrane</keyword>
<feature type="signal peptide" evidence="2">
    <location>
        <begin position="1"/>
        <end position="23"/>
    </location>
</feature>
<dbReference type="PANTHER" id="PTHR34220:SF7">
    <property type="entry name" value="SENSOR HISTIDINE KINASE YPDA"/>
    <property type="match status" value="1"/>
</dbReference>
<dbReference type="PANTHER" id="PTHR34220">
    <property type="entry name" value="SENSOR HISTIDINE KINASE YPDA"/>
    <property type="match status" value="1"/>
</dbReference>
<keyword evidence="5" id="KW-1185">Reference proteome</keyword>
<keyword evidence="2" id="KW-0732">Signal</keyword>
<reference evidence="4 5" key="1">
    <citation type="submission" date="2019-11" db="EMBL/GenBank/DDBJ databases">
        <authorList>
            <person name="Im W.T."/>
        </authorList>
    </citation>
    <scope>NUCLEOTIDE SEQUENCE [LARGE SCALE GENOMIC DNA]</scope>
    <source>
        <strain evidence="4 5">SB-02</strain>
    </source>
</reference>
<proteinExistence type="predicted"/>
<organism evidence="4 5">
    <name type="scientific">Phnomibacter ginsenosidimutans</name>
    <dbReference type="NCBI Taxonomy" id="2676868"/>
    <lineage>
        <taxon>Bacteria</taxon>
        <taxon>Pseudomonadati</taxon>
        <taxon>Bacteroidota</taxon>
        <taxon>Chitinophagia</taxon>
        <taxon>Chitinophagales</taxon>
        <taxon>Chitinophagaceae</taxon>
        <taxon>Phnomibacter</taxon>
    </lineage>
</organism>
<dbReference type="KEGG" id="fls:GLV81_09455"/>
<dbReference type="EMBL" id="CP046566">
    <property type="protein sequence ID" value="QGW28292.1"/>
    <property type="molecule type" value="Genomic_DNA"/>
</dbReference>
<evidence type="ECO:0000313" key="5">
    <source>
        <dbReference type="Proteomes" id="UP000426027"/>
    </source>
</evidence>
<dbReference type="GO" id="GO:0000155">
    <property type="term" value="F:phosphorelay sensor kinase activity"/>
    <property type="evidence" value="ECO:0007669"/>
    <property type="project" value="InterPro"/>
</dbReference>
<dbReference type="AlphaFoldDB" id="A0A6I6GMY1"/>
<feature type="transmembrane region" description="Helical" evidence="1">
    <location>
        <begin position="274"/>
        <end position="293"/>
    </location>
</feature>
<dbReference type="InterPro" id="IPR050640">
    <property type="entry name" value="Bact_2-comp_sensor_kinase"/>
</dbReference>
<dbReference type="GO" id="GO:0016020">
    <property type="term" value="C:membrane"/>
    <property type="evidence" value="ECO:0007669"/>
    <property type="project" value="InterPro"/>
</dbReference>
<keyword evidence="1" id="KW-0472">Membrane</keyword>
<keyword evidence="1" id="KW-1133">Transmembrane helix</keyword>
<name>A0A6I6GMY1_9BACT</name>
<evidence type="ECO:0000313" key="4">
    <source>
        <dbReference type="EMBL" id="QGW28292.1"/>
    </source>
</evidence>
<protein>
    <recommendedName>
        <fullName evidence="3">Signal transduction histidine kinase internal region domain-containing protein</fullName>
    </recommendedName>
</protein>
<evidence type="ECO:0000256" key="2">
    <source>
        <dbReference type="SAM" id="SignalP"/>
    </source>
</evidence>
<sequence length="446" mass="50201">MLMLRFICLLYLLLQLSSVPAFSSDTLLVTDRITVLLPGVVEAQVDREQRRLLLYDAPFRMLLGGAVVTARGSLLWWEAAENGYWLDAVEMSIVPVDALPQRWQTVAADDMILDTLLEEGAAFDCWFRTAGSRAGWRMLRVERQAMTPQLGGVMLKPLRDTQDLGARVYAVGHGQGSKYMWQPMTGGLPVLAPAMTAELYLLRPKGLGDSCMEYSVLNEDGVAWPQGWLRTGHLLRLPPLPAGKVHQLVIRYPFSTRSQVVQVPMGRYWYQEPVWVALLVLGLCVGAGLMLYLPHRKKMRKEATAKAVMQEQLHRLQLQLNPHFLYNALSSIAGLVGAQQYREANIYLAQFGELLRQTIEHSKGDKPFTLSQELCMLDRYCQLEQLRFGFMYTIEKDEGLDAEVVQLPAMLVQPLVENAIRHGLSGMREKGWVKIAYLREGGGPGD</sequence>
<gene>
    <name evidence="4" type="ORF">GLV81_09455</name>
</gene>